<organism evidence="7">
    <name type="scientific">Dyadobacter sp. 676</name>
    <dbReference type="NCBI Taxonomy" id="3088362"/>
    <lineage>
        <taxon>Bacteria</taxon>
        <taxon>Pseudomonadati</taxon>
        <taxon>Bacteroidota</taxon>
        <taxon>Cytophagia</taxon>
        <taxon>Cytophagales</taxon>
        <taxon>Spirosomataceae</taxon>
        <taxon>Dyadobacter</taxon>
    </lineage>
</organism>
<keyword evidence="2" id="KW-0732">Signal</keyword>
<dbReference type="InterPro" id="IPR054215">
    <property type="entry name" value="DUF6923"/>
</dbReference>
<dbReference type="Pfam" id="PF20009">
    <property type="entry name" value="GEVED"/>
    <property type="match status" value="1"/>
</dbReference>
<evidence type="ECO:0000313" key="7">
    <source>
        <dbReference type="EMBL" id="XCH23490.1"/>
    </source>
</evidence>
<feature type="region of interest" description="Disordered" evidence="1">
    <location>
        <begin position="311"/>
        <end position="365"/>
    </location>
</feature>
<dbReference type="SUPFAM" id="SSF63829">
    <property type="entry name" value="Calcium-dependent phosphotriesterase"/>
    <property type="match status" value="1"/>
</dbReference>
<dbReference type="EMBL" id="CP159289">
    <property type="protein sequence ID" value="XCH23490.1"/>
    <property type="molecule type" value="Genomic_DNA"/>
</dbReference>
<gene>
    <name evidence="7" type="ORF">ABV298_24765</name>
</gene>
<dbReference type="SUPFAM" id="SSF117074">
    <property type="entry name" value="Hypothetical protein PA1324"/>
    <property type="match status" value="2"/>
</dbReference>
<dbReference type="Pfam" id="PF18962">
    <property type="entry name" value="Por_Secre_tail"/>
    <property type="match status" value="1"/>
</dbReference>
<dbReference type="InterPro" id="IPR040683">
    <property type="entry name" value="CshA_NR2"/>
</dbReference>
<feature type="signal peptide" evidence="2">
    <location>
        <begin position="1"/>
        <end position="20"/>
    </location>
</feature>
<feature type="domain" description="DUF6923" evidence="6">
    <location>
        <begin position="504"/>
        <end position="722"/>
    </location>
</feature>
<dbReference type="InterPro" id="IPR013783">
    <property type="entry name" value="Ig-like_fold"/>
</dbReference>
<dbReference type="Pfam" id="PF21959">
    <property type="entry name" value="DUF6923"/>
    <property type="match status" value="1"/>
</dbReference>
<dbReference type="Pfam" id="PF18651">
    <property type="entry name" value="CshA_NR2"/>
    <property type="match status" value="1"/>
</dbReference>
<dbReference type="Gene3D" id="2.60.40.10">
    <property type="entry name" value="Immunoglobulins"/>
    <property type="match status" value="2"/>
</dbReference>
<proteinExistence type="predicted"/>
<feature type="chain" id="PRO_5043437167" evidence="2">
    <location>
        <begin position="21"/>
        <end position="1379"/>
    </location>
</feature>
<accession>A0AAU8FGX4</accession>
<reference evidence="7" key="1">
    <citation type="submission" date="2024-06" db="EMBL/GenBank/DDBJ databases">
        <title>Sequencing and assembly of the genome of Dyadobacter sp. strain 676, a symbiont of Cyamopsis tetragonoloba.</title>
        <authorList>
            <person name="Guro P."/>
            <person name="Sazanova A."/>
            <person name="Kuznetsova I."/>
            <person name="Belimov A."/>
            <person name="Safronova V."/>
        </authorList>
    </citation>
    <scope>NUCLEOTIDE SEQUENCE</scope>
    <source>
        <strain evidence="7">676</strain>
    </source>
</reference>
<protein>
    <submittedName>
        <fullName evidence="7">CshA/CshB family fibrillar adhesin-related protein</fullName>
    </submittedName>
</protein>
<dbReference type="InterPro" id="IPR045474">
    <property type="entry name" value="GEVED"/>
</dbReference>
<dbReference type="RefSeq" id="WP_353718814.1">
    <property type="nucleotide sequence ID" value="NZ_CP159289.1"/>
</dbReference>
<evidence type="ECO:0000256" key="1">
    <source>
        <dbReference type="SAM" id="MobiDB-lite"/>
    </source>
</evidence>
<evidence type="ECO:0000259" key="4">
    <source>
        <dbReference type="Pfam" id="PF18962"/>
    </source>
</evidence>
<evidence type="ECO:0000259" key="5">
    <source>
        <dbReference type="Pfam" id="PF20009"/>
    </source>
</evidence>
<feature type="domain" description="Surface adhesin CshA non-repetitive" evidence="3">
    <location>
        <begin position="34"/>
        <end position="262"/>
    </location>
</feature>
<feature type="domain" description="GEVED" evidence="5">
    <location>
        <begin position="386"/>
        <end position="475"/>
    </location>
</feature>
<dbReference type="InterPro" id="IPR026444">
    <property type="entry name" value="Secre_tail"/>
</dbReference>
<evidence type="ECO:0000259" key="3">
    <source>
        <dbReference type="Pfam" id="PF18651"/>
    </source>
</evidence>
<feature type="compositionally biased region" description="Polar residues" evidence="1">
    <location>
        <begin position="314"/>
        <end position="331"/>
    </location>
</feature>
<sequence length="1379" mass="142840">MKRLLLAAACLVLCQSVVNAQAVKATGGSGAYRDRIWWLDFSNIGEVQAGQTISRNFNVNGVLVTVTLDNISFGGKTPSDQRLIAYRPGGWVGDGFDNLYHTGGPNAANTLASALSGKITGTYTIDGLAAILNFRFRAYATVNGIPMDLGLVFANAEDDATVTFNGTPLDEFEQASTNGTAWQLLEKKTDANTPANKKLTFFGNTARISAGSGVIYTGAQDPNGGNVAVLYTKKAATTAANQLESNMAIYGDGRAAIALGVVLDNDLGDAPTTYGTPTNIYFADLTGGNPVSTTTHDEYLSAGGSAPGGATIIQAGTVTPPSTPRLGTNLTDSDHATNYGPDANGDNVSGTSPNDEDALPSIPALTPESTSYALSVPATTGAAPAYVTAWVDFNRNGSFEASEFASATVPANSTSNVALSWPTIPPGTITPGTTYIRLRISTFDSTDPSNDLPGTPFDDRSTMALNNGEIEEYALPVAAPQPAFACTSTSEGYLFQDATTDVFVVNIETGATNQVATDILGTTGNTQINAIGYNRTDNYIWGFRRGVNEIVRVGADWSVQTFPIAGLPVDGDFFIGDVDAAGVLYLYNSAAYTTSIYRVDVNPASPTYLQTLPTLTTTASGITDWAISPSDNQIYAVDNATLALYRFDPATGARTVVGTVTGGGITAGTFGAAYMDGDGALFISQNETGNIYKISAPHSGNTTAVFLATGPTSTLNDGARCPAGSLASLSLSGTIHHDPDGGNINGTGTNAGGALHVSLVDENGDVKATQPVAADGTYTFGDLAAGSYTVVLSTTAGTIGSPAPAASLPSGYVSTNEGLTPAGDGTVDGTISATISTTDVTDVDFAIEQLPVATPDTRPAQSNPGGTTTVDITSSFTGTDPDGTVTGIFFPTFPSNATTVLINGTSYTAGSFPAGGLTVPIGTPVLIDPVDGAVTSVIPFHTIDNAGQRSIAPADVTVPFTDAPGYNLSGTVFNDTDGGDISGIGTNVSDSLYANLADNLGNVVAVEPVATLGTYTFPNVAPGDYTVVLSTTQGTVGGPVPAASLPAGYVNTNEGLMPAGDGTVDGVVAVTVTDADVTNVDFAIQRPPVSVPVTLPSQQNPGGTNTVDISAHFTGTDPDGTVTSLRFRTFPNETTTLIVDGTPYNAGNFPPPPGVTVPYGSPVLIDPVDAATSVVVPFSLLDNAGHESPTSDVTIPFFPLPVTLARFDAVLSEQSVLLTWSTTEETNSDHFEIQHSVNGKTWEVVGTVASSRESSVLVHYEYKHSGPSAGDNLYRLRMVDQDGTYAFSSIRNVRFSGQAQIISYPNPATDKIKLRVSKAEDIERIELTGLDGRVVADQRKTRDSRVNTELDIRALASGVYIIRITYSNGSVASDKIVKK</sequence>
<name>A0AAU8FGX4_9BACT</name>
<feature type="domain" description="Secretion system C-terminal sorting" evidence="4">
    <location>
        <begin position="1304"/>
        <end position="1377"/>
    </location>
</feature>
<evidence type="ECO:0000256" key="2">
    <source>
        <dbReference type="SAM" id="SignalP"/>
    </source>
</evidence>
<dbReference type="NCBIfam" id="TIGR04183">
    <property type="entry name" value="Por_Secre_tail"/>
    <property type="match status" value="1"/>
</dbReference>
<evidence type="ECO:0000259" key="6">
    <source>
        <dbReference type="Pfam" id="PF21959"/>
    </source>
</evidence>